<dbReference type="AlphaFoldDB" id="A0A0S4JPY2"/>
<gene>
    <name evidence="1" type="ORF">BSAL_43700</name>
</gene>
<proteinExistence type="predicted"/>
<protein>
    <submittedName>
        <fullName evidence="1">Uncharacterized protein</fullName>
    </submittedName>
</protein>
<name>A0A0S4JPY2_BODSA</name>
<evidence type="ECO:0000313" key="2">
    <source>
        <dbReference type="Proteomes" id="UP000051952"/>
    </source>
</evidence>
<organism evidence="1 2">
    <name type="scientific">Bodo saltans</name>
    <name type="common">Flagellated protozoan</name>
    <dbReference type="NCBI Taxonomy" id="75058"/>
    <lineage>
        <taxon>Eukaryota</taxon>
        <taxon>Discoba</taxon>
        <taxon>Euglenozoa</taxon>
        <taxon>Kinetoplastea</taxon>
        <taxon>Metakinetoplastina</taxon>
        <taxon>Eubodonida</taxon>
        <taxon>Bodonidae</taxon>
        <taxon>Bodo</taxon>
    </lineage>
</organism>
<evidence type="ECO:0000313" key="1">
    <source>
        <dbReference type="EMBL" id="CUG93597.1"/>
    </source>
</evidence>
<reference evidence="2" key="1">
    <citation type="submission" date="2015-09" db="EMBL/GenBank/DDBJ databases">
        <authorList>
            <consortium name="Pathogen Informatics"/>
        </authorList>
    </citation>
    <scope>NUCLEOTIDE SEQUENCE [LARGE SCALE GENOMIC DNA]</scope>
    <source>
        <strain evidence="2">Lake Konstanz</strain>
    </source>
</reference>
<keyword evidence="2" id="KW-1185">Reference proteome</keyword>
<dbReference type="Proteomes" id="UP000051952">
    <property type="component" value="Unassembled WGS sequence"/>
</dbReference>
<sequence>MVKLLSCASVDVLRRSPNITATQHEALDAQMFPSVSGFIRMSLGNDAHRRGISRHEFEEHLVASLFQGLGELCGTTTTLPPQQATTSASTSGIANGAAKTLMFNKGVQWTSDQSQQLRQLVTLSNEADQLIAASRVSIAEKHARFEDDDSGQQVSRLQDEKNDCLTVTFLCSHAQFASPTSDANDNADVFVPVLMQGAISLATSETTTAASHSTSFPLQQQRSIVRHYPLPQDRTLSSWCAAPPLALVTSLEGCLRDICFKVGILPKYGA</sequence>
<accession>A0A0S4JPY2</accession>
<dbReference type="VEuPathDB" id="TriTrypDB:BSAL_43700"/>
<dbReference type="EMBL" id="CYKH01002167">
    <property type="protein sequence ID" value="CUG93597.1"/>
    <property type="molecule type" value="Genomic_DNA"/>
</dbReference>